<dbReference type="GO" id="GO:0000162">
    <property type="term" value="P:L-tryptophan biosynthetic process"/>
    <property type="evidence" value="ECO:0007669"/>
    <property type="project" value="UniProtKB-UniRule"/>
</dbReference>
<feature type="binding site" evidence="9">
    <location>
        <position position="93"/>
    </location>
    <ligand>
        <name>Mg(2+)</name>
        <dbReference type="ChEBI" id="CHEBI:18420"/>
        <label>1</label>
    </ligand>
</feature>
<feature type="binding site" evidence="9">
    <location>
        <begin position="91"/>
        <end position="94"/>
    </location>
    <ligand>
        <name>5-phospho-alpha-D-ribose 1-diphosphate</name>
        <dbReference type="ChEBI" id="CHEBI:58017"/>
    </ligand>
</feature>
<feature type="binding site" evidence="9">
    <location>
        <position position="227"/>
    </location>
    <ligand>
        <name>Mg(2+)</name>
        <dbReference type="ChEBI" id="CHEBI:18420"/>
        <label>2</label>
    </ligand>
</feature>
<dbReference type="InterPro" id="IPR035902">
    <property type="entry name" value="Nuc_phospho_transferase"/>
</dbReference>
<comment type="catalytic activity">
    <reaction evidence="7 9">
        <text>N-(5-phospho-beta-D-ribosyl)anthranilate + diphosphate = 5-phospho-alpha-D-ribose 1-diphosphate + anthranilate</text>
        <dbReference type="Rhea" id="RHEA:11768"/>
        <dbReference type="ChEBI" id="CHEBI:16567"/>
        <dbReference type="ChEBI" id="CHEBI:18277"/>
        <dbReference type="ChEBI" id="CHEBI:33019"/>
        <dbReference type="ChEBI" id="CHEBI:58017"/>
        <dbReference type="EC" id="2.4.2.18"/>
    </reaction>
</comment>
<evidence type="ECO:0000256" key="4">
    <source>
        <dbReference type="ARBA" id="ARBA00022679"/>
    </source>
</evidence>
<dbReference type="PATRIC" id="fig|394096.3.peg.6456"/>
<feature type="binding site" evidence="9">
    <location>
        <position position="121"/>
    </location>
    <ligand>
        <name>5-phospho-alpha-D-ribose 1-diphosphate</name>
        <dbReference type="ChEBI" id="CHEBI:58017"/>
    </ligand>
</feature>
<evidence type="ECO:0000256" key="6">
    <source>
        <dbReference type="ARBA" id="ARBA00023141"/>
    </source>
</evidence>
<feature type="binding site" evidence="9">
    <location>
        <position position="81"/>
    </location>
    <ligand>
        <name>5-phospho-alpha-D-ribose 1-diphosphate</name>
        <dbReference type="ChEBI" id="CHEBI:58017"/>
    </ligand>
</feature>
<gene>
    <name evidence="9" type="primary">trpD</name>
    <name evidence="12" type="ORF">DB31_2121</name>
</gene>
<dbReference type="AlphaFoldDB" id="A0A085W9G4"/>
<dbReference type="EMBL" id="JMCB01000014">
    <property type="protein sequence ID" value="KFE64327.1"/>
    <property type="molecule type" value="Genomic_DNA"/>
</dbReference>
<keyword evidence="5 9" id="KW-0822">Tryptophan biosynthesis</keyword>
<dbReference type="Proteomes" id="UP000028725">
    <property type="component" value="Unassembled WGS sequence"/>
</dbReference>
<dbReference type="Pfam" id="PF00591">
    <property type="entry name" value="Glycos_transf_3"/>
    <property type="match status" value="1"/>
</dbReference>
<evidence type="ECO:0000256" key="7">
    <source>
        <dbReference type="ARBA" id="ARBA00052328"/>
    </source>
</evidence>
<protein>
    <recommendedName>
        <fullName evidence="9">Anthranilate phosphoribosyltransferase</fullName>
        <ecNumber evidence="9">2.4.2.18</ecNumber>
    </recommendedName>
</protein>
<proteinExistence type="inferred from homology"/>
<dbReference type="GO" id="GO:0000287">
    <property type="term" value="F:magnesium ion binding"/>
    <property type="evidence" value="ECO:0007669"/>
    <property type="project" value="UniProtKB-UniRule"/>
</dbReference>
<keyword evidence="9" id="KW-0460">Magnesium</keyword>
<dbReference type="Gene3D" id="1.20.970.10">
    <property type="entry name" value="Transferase, Pyrimidine Nucleoside Phosphorylase, Chain C"/>
    <property type="match status" value="1"/>
</dbReference>
<dbReference type="SUPFAM" id="SSF47648">
    <property type="entry name" value="Nucleoside phosphorylase/phosphoribosyltransferase N-terminal domain"/>
    <property type="match status" value="1"/>
</dbReference>
<evidence type="ECO:0000256" key="3">
    <source>
        <dbReference type="ARBA" id="ARBA00022676"/>
    </source>
</evidence>
<feature type="binding site" evidence="9">
    <location>
        <position position="81"/>
    </location>
    <ligand>
        <name>anthranilate</name>
        <dbReference type="ChEBI" id="CHEBI:16567"/>
        <label>1</label>
    </ligand>
</feature>
<comment type="caution">
    <text evidence="9">Lacks conserved residue(s) required for the propagation of feature annotation.</text>
</comment>
<comment type="cofactor">
    <cofactor evidence="9">
        <name>Mg(2+)</name>
        <dbReference type="ChEBI" id="CHEBI:18420"/>
    </cofactor>
    <text evidence="9">Binds 2 magnesium ions per monomer.</text>
</comment>
<dbReference type="PANTHER" id="PTHR43285:SF2">
    <property type="entry name" value="ANTHRANILATE PHOSPHORIBOSYLTRANSFERASE"/>
    <property type="match status" value="1"/>
</dbReference>
<evidence type="ECO:0000256" key="1">
    <source>
        <dbReference type="ARBA" id="ARBA00004907"/>
    </source>
</evidence>
<feature type="binding site" evidence="9">
    <location>
        <begin position="84"/>
        <end position="85"/>
    </location>
    <ligand>
        <name>5-phospho-alpha-D-ribose 1-diphosphate</name>
        <dbReference type="ChEBI" id="CHEBI:58017"/>
    </ligand>
</feature>
<dbReference type="GO" id="GO:0005829">
    <property type="term" value="C:cytosol"/>
    <property type="evidence" value="ECO:0007669"/>
    <property type="project" value="TreeGrafter"/>
</dbReference>
<dbReference type="NCBIfam" id="TIGR01245">
    <property type="entry name" value="trpD"/>
    <property type="match status" value="1"/>
</dbReference>
<organism evidence="12 13">
    <name type="scientific">Hyalangium minutum</name>
    <dbReference type="NCBI Taxonomy" id="394096"/>
    <lineage>
        <taxon>Bacteria</taxon>
        <taxon>Pseudomonadati</taxon>
        <taxon>Myxococcota</taxon>
        <taxon>Myxococcia</taxon>
        <taxon>Myxococcales</taxon>
        <taxon>Cystobacterineae</taxon>
        <taxon>Archangiaceae</taxon>
        <taxon>Hyalangium</taxon>
    </lineage>
</organism>
<feature type="binding site" evidence="9">
    <location>
        <position position="226"/>
    </location>
    <ligand>
        <name>Mg(2+)</name>
        <dbReference type="ChEBI" id="CHEBI:18420"/>
        <label>2</label>
    </ligand>
</feature>
<dbReference type="STRING" id="394096.DB31_2121"/>
<dbReference type="OrthoDB" id="9806430at2"/>
<accession>A0A085W9G4</accession>
<comment type="caution">
    <text evidence="12">The sequence shown here is derived from an EMBL/GenBank/DDBJ whole genome shotgun (WGS) entry which is preliminary data.</text>
</comment>
<feature type="binding site" evidence="9">
    <location>
        <position position="112"/>
    </location>
    <ligand>
        <name>anthranilate</name>
        <dbReference type="ChEBI" id="CHEBI:16567"/>
        <label>1</label>
    </ligand>
</feature>
<comment type="similarity">
    <text evidence="9">Belongs to the anthranilate phosphoribosyltransferase family.</text>
</comment>
<evidence type="ECO:0000313" key="13">
    <source>
        <dbReference type="Proteomes" id="UP000028725"/>
    </source>
</evidence>
<feature type="domain" description="Glycosyl transferase family 3 N-terminal" evidence="11">
    <location>
        <begin position="4"/>
        <end position="65"/>
    </location>
</feature>
<dbReference type="EC" id="2.4.2.18" evidence="9"/>
<dbReference type="InterPro" id="IPR017459">
    <property type="entry name" value="Glycosyl_Trfase_fam3_N_dom"/>
</dbReference>
<evidence type="ECO:0000256" key="2">
    <source>
        <dbReference type="ARBA" id="ARBA00022605"/>
    </source>
</evidence>
<feature type="binding site" evidence="9">
    <location>
        <begin position="109"/>
        <end position="117"/>
    </location>
    <ligand>
        <name>5-phospho-alpha-D-ribose 1-diphosphate</name>
        <dbReference type="ChEBI" id="CHEBI:58017"/>
    </ligand>
</feature>
<dbReference type="Gene3D" id="3.40.1030.10">
    <property type="entry name" value="Nucleoside phosphorylase/phosphoribosyltransferase catalytic domain"/>
    <property type="match status" value="1"/>
</dbReference>
<comment type="pathway">
    <text evidence="1 9">Amino-acid biosynthesis; L-tryptophan biosynthesis; L-tryptophan from chorismate: step 2/5.</text>
</comment>
<evidence type="ECO:0000256" key="8">
    <source>
        <dbReference type="ARBA" id="ARBA00061188"/>
    </source>
</evidence>
<keyword evidence="4 9" id="KW-0808">Transferase</keyword>
<dbReference type="RefSeq" id="WP_044194399.1">
    <property type="nucleotide sequence ID" value="NZ_JMCB01000014.1"/>
</dbReference>
<name>A0A085W9G4_9BACT</name>
<evidence type="ECO:0000259" key="11">
    <source>
        <dbReference type="Pfam" id="PF02885"/>
    </source>
</evidence>
<sequence>MTLKEALGKVLSRRDLTREEMATIMGLMLTGEVTAAQVGALAAALRMKGETEDELLGAAEALQTRAAKLSPKAQVVLDTCGTGGDGAHTFNISTAVAFVAAGAGATVAKHGNRAVSSRCGSADVLAALGLPMERSHEAVSRDIDEHGVGFLFAPSHHSALKHVAQARREMGFYSFFNLLGPLTNPAGARYQLLGTFAGERLEQTARVLGRLGSKRAWVVHGQDGLDEVTPCAPTHVAELREDGTVHTFIVTPEDAGLERVPREAIAGGDAEHNSRLLKSLLEGERSGVRTAVLLNAAAALVVVGLVANLREGVKRASEAIDSGAAARKLAALLQGAAS</sequence>
<comment type="subunit">
    <text evidence="9">Homodimer.</text>
</comment>
<feature type="binding site" evidence="9">
    <location>
        <position position="167"/>
    </location>
    <ligand>
        <name>anthranilate</name>
        <dbReference type="ChEBI" id="CHEBI:16567"/>
        <label>2</label>
    </ligand>
</feature>
<dbReference type="UniPathway" id="UPA00035">
    <property type="reaction ID" value="UER00041"/>
</dbReference>
<dbReference type="InterPro" id="IPR036320">
    <property type="entry name" value="Glycosyl_Trfase_fam3_N_dom_sf"/>
</dbReference>
<keyword evidence="9" id="KW-0479">Metal-binding</keyword>
<dbReference type="SUPFAM" id="SSF52418">
    <property type="entry name" value="Nucleoside phosphorylase/phosphoribosyltransferase catalytic domain"/>
    <property type="match status" value="1"/>
</dbReference>
<feature type="domain" description="Glycosyl transferase family 3" evidence="10">
    <location>
        <begin position="75"/>
        <end position="325"/>
    </location>
</feature>
<evidence type="ECO:0000256" key="5">
    <source>
        <dbReference type="ARBA" id="ARBA00022822"/>
    </source>
</evidence>
<dbReference type="HAMAP" id="MF_00211">
    <property type="entry name" value="TrpD"/>
    <property type="match status" value="1"/>
</dbReference>
<comment type="similarity">
    <text evidence="8">In the C-terminal section; belongs to the anthranilate phosphoribosyltransferase family.</text>
</comment>
<keyword evidence="3 9" id="KW-0328">Glycosyltransferase</keyword>
<dbReference type="PANTHER" id="PTHR43285">
    <property type="entry name" value="ANTHRANILATE PHOSPHORIBOSYLTRANSFERASE"/>
    <property type="match status" value="1"/>
</dbReference>
<dbReference type="GO" id="GO:0004048">
    <property type="term" value="F:anthranilate phosphoribosyltransferase activity"/>
    <property type="evidence" value="ECO:0007669"/>
    <property type="project" value="UniProtKB-UniRule"/>
</dbReference>
<dbReference type="InterPro" id="IPR000312">
    <property type="entry name" value="Glycosyl_Trfase_fam3"/>
</dbReference>
<reference evidence="12 13" key="1">
    <citation type="submission" date="2014-04" db="EMBL/GenBank/DDBJ databases">
        <title>Genome assembly of Hyalangium minutum DSM 14724.</title>
        <authorList>
            <person name="Sharma G."/>
            <person name="Subramanian S."/>
        </authorList>
    </citation>
    <scope>NUCLEOTIDE SEQUENCE [LARGE SCALE GENOMIC DNA]</scope>
    <source>
        <strain evidence="12 13">DSM 14724</strain>
    </source>
</reference>
<dbReference type="FunFam" id="3.40.1030.10:FF:000002">
    <property type="entry name" value="Anthranilate phosphoribosyltransferase"/>
    <property type="match status" value="1"/>
</dbReference>
<comment type="function">
    <text evidence="9">Catalyzes the transfer of the phosphoribosyl group of 5-phosphorylribose-1-pyrophosphate (PRPP) to anthranilate to yield N-(5'-phosphoribosyl)-anthranilate (PRA).</text>
</comment>
<dbReference type="Pfam" id="PF02885">
    <property type="entry name" value="Glycos_trans_3N"/>
    <property type="match status" value="1"/>
</dbReference>
<keyword evidence="2 9" id="KW-0028">Amino-acid biosynthesis</keyword>
<feature type="binding site" evidence="9">
    <location>
        <position position="89"/>
    </location>
    <ligand>
        <name>5-phospho-alpha-D-ribose 1-diphosphate</name>
        <dbReference type="ChEBI" id="CHEBI:58017"/>
    </ligand>
</feature>
<evidence type="ECO:0000259" key="10">
    <source>
        <dbReference type="Pfam" id="PF00591"/>
    </source>
</evidence>
<feature type="binding site" evidence="9">
    <location>
        <position position="227"/>
    </location>
    <ligand>
        <name>Mg(2+)</name>
        <dbReference type="ChEBI" id="CHEBI:18420"/>
        <label>1</label>
    </ligand>
</feature>
<evidence type="ECO:0000256" key="9">
    <source>
        <dbReference type="HAMAP-Rule" id="MF_00211"/>
    </source>
</evidence>
<keyword evidence="6 9" id="KW-0057">Aromatic amino acid biosynthesis</keyword>
<evidence type="ECO:0000313" key="12">
    <source>
        <dbReference type="EMBL" id="KFE64327.1"/>
    </source>
</evidence>
<keyword evidence="13" id="KW-1185">Reference proteome</keyword>
<dbReference type="InterPro" id="IPR005940">
    <property type="entry name" value="Anthranilate_Pribosyl_Tfrase"/>
</dbReference>